<evidence type="ECO:0000259" key="3">
    <source>
        <dbReference type="Pfam" id="PF18705"/>
    </source>
</evidence>
<sequence length="346" mass="38545">MSDIFREALMEDAARINVPQKTWEQVKQSYKFTSLNNAISNTPLQWDTIIRKICYGFAAALIVGGLLIASGFVSPVMAKTLERIPVIKAIFNFVGDKGLQNAIDKGFSTKVNRTATDKGISVTITDVLYDQGRLDIGYQVTTSRHDLSPNNYPGDMTIPLDSPGMQFFANNKPIHDTAQGTEQRMGNGRVGLVEIYPRGDLPETFNLQIAIHQIGKQQGQWLLTVPVSRQHTDTATKVFLPMKAETIGQTTIMIKKVEIAPSSTIIESVLTHPIKEKLSWTTIDDKGHVFRPISGYVMHKHVDGDMITETIRELFESPKIFPKYLILVPTTSNSGFPTKKIKVLLN</sequence>
<dbReference type="Proteomes" id="UP000078532">
    <property type="component" value="Unassembled WGS sequence"/>
</dbReference>
<dbReference type="EMBL" id="LYVF01000137">
    <property type="protein sequence ID" value="OAT82381.1"/>
    <property type="molecule type" value="Genomic_DNA"/>
</dbReference>
<evidence type="ECO:0000313" key="5">
    <source>
        <dbReference type="Proteomes" id="UP000078532"/>
    </source>
</evidence>
<evidence type="ECO:0000259" key="2">
    <source>
        <dbReference type="Pfam" id="PF13786"/>
    </source>
</evidence>
<dbReference type="AlphaFoldDB" id="A0A1B7LFE8"/>
<dbReference type="STRING" id="1838280.A6M21_09585"/>
<feature type="domain" description="DUF4179" evidence="2">
    <location>
        <begin position="51"/>
        <end position="141"/>
    </location>
</feature>
<protein>
    <recommendedName>
        <fullName evidence="6">DUF4179 domain-containing protein</fullName>
    </recommendedName>
</protein>
<dbReference type="Gene3D" id="2.60.40.1630">
    <property type="entry name" value="bacillus anthracis domain"/>
    <property type="match status" value="1"/>
</dbReference>
<reference evidence="4 5" key="1">
    <citation type="submission" date="2016-04" db="EMBL/GenBank/DDBJ databases">
        <authorList>
            <person name="Evans L.H."/>
            <person name="Alamgir A."/>
            <person name="Owens N."/>
            <person name="Weber N.D."/>
            <person name="Virtaneva K."/>
            <person name="Barbian K."/>
            <person name="Babar A."/>
            <person name="Rosenke K."/>
        </authorList>
    </citation>
    <scope>NUCLEOTIDE SEQUENCE [LARGE SCALE GENOMIC DNA]</scope>
    <source>
        <strain evidence="4 5">LMa1</strain>
    </source>
</reference>
<name>A0A1B7LFE8_9FIRM</name>
<evidence type="ECO:0000256" key="1">
    <source>
        <dbReference type="SAM" id="Phobius"/>
    </source>
</evidence>
<dbReference type="Pfam" id="PF18705">
    <property type="entry name" value="DUF5643"/>
    <property type="match status" value="1"/>
</dbReference>
<dbReference type="Pfam" id="PF13786">
    <property type="entry name" value="DUF4179"/>
    <property type="match status" value="1"/>
</dbReference>
<keyword evidence="1" id="KW-1133">Transmembrane helix</keyword>
<feature type="domain" description="DUF5643" evidence="3">
    <location>
        <begin position="236"/>
        <end position="337"/>
    </location>
</feature>
<accession>A0A1B7LFE8</accession>
<dbReference type="InterPro" id="IPR040680">
    <property type="entry name" value="DUF5643"/>
</dbReference>
<dbReference type="RefSeq" id="WP_066667969.1">
    <property type="nucleotide sequence ID" value="NZ_LYVF01000137.1"/>
</dbReference>
<keyword evidence="5" id="KW-1185">Reference proteome</keyword>
<keyword evidence="1" id="KW-0812">Transmembrane</keyword>
<organism evidence="4 5">
    <name type="scientific">Desulfotomaculum copahuensis</name>
    <dbReference type="NCBI Taxonomy" id="1838280"/>
    <lineage>
        <taxon>Bacteria</taxon>
        <taxon>Bacillati</taxon>
        <taxon>Bacillota</taxon>
        <taxon>Clostridia</taxon>
        <taxon>Eubacteriales</taxon>
        <taxon>Desulfotomaculaceae</taxon>
        <taxon>Desulfotomaculum</taxon>
    </lineage>
</organism>
<evidence type="ECO:0000313" key="4">
    <source>
        <dbReference type="EMBL" id="OAT82381.1"/>
    </source>
</evidence>
<feature type="transmembrane region" description="Helical" evidence="1">
    <location>
        <begin position="53"/>
        <end position="73"/>
    </location>
</feature>
<dbReference type="InterPro" id="IPR025436">
    <property type="entry name" value="DUF4179"/>
</dbReference>
<proteinExistence type="predicted"/>
<keyword evidence="1" id="KW-0472">Membrane</keyword>
<comment type="caution">
    <text evidence="4">The sequence shown here is derived from an EMBL/GenBank/DDBJ whole genome shotgun (WGS) entry which is preliminary data.</text>
</comment>
<dbReference type="OrthoDB" id="1804554at2"/>
<evidence type="ECO:0008006" key="6">
    <source>
        <dbReference type="Google" id="ProtNLM"/>
    </source>
</evidence>
<gene>
    <name evidence="4" type="ORF">A6M21_09585</name>
</gene>